<evidence type="ECO:0000256" key="6">
    <source>
        <dbReference type="SAM" id="Phobius"/>
    </source>
</evidence>
<sequence length="573" mass="64782">MSLEVQQHPSINKCKKTRMNAVTSFLQILYFLIIVSLSEAGPLDVALSWARADKIPIDVNLPWLPFENETRCYGEIGCLNITREWYHLIYRPFNVFPLPRSVINTRFILYTEENPTDGQLLVADEGDSIAKSNFNPEWETKFIIHGFIDTPLSNWVSEMRDELIARGKLNVIVVDWAGGSLPLYTQATANTRLVALEMAHLIRTLQTKFNVQPQDIHLIGHSLGAHTAGYVGQQIQGIGRITGLDPAEPYFQGMGPTVRLDPSDAEFVDVIHTDGRSFFLLEMPGYGMSQPCGHIDFYPNNGKEQPGCALSQEGGTLIPLTLIKDGIEEASRVLLACNHVRAIKLFIDSINGKCPYIAHRCPSYQHFLAGRCFKCTAGNCAQMGYHATMPIMLQLNSSENEILPETRIMAPQPGKYFLATGKEYPFCQRHYRFTVELARPRSAETWVQGFLTAAIYSERGALRGIDLTPRGTTRLEHGTKYQVVVTNPHDLGDKIRKVELNWSHDMNVLEPRTLCLFWCNDHLYVRSVTVEMMQMPSREKRNANTSNRLCSPKREYADISNRGSSVFYDNCKR</sequence>
<dbReference type="InterPro" id="IPR033906">
    <property type="entry name" value="Lipase_N"/>
</dbReference>
<gene>
    <name evidence="8" type="ORF">HERILL_LOCUS645</name>
</gene>
<dbReference type="GO" id="GO:0005615">
    <property type="term" value="C:extracellular space"/>
    <property type="evidence" value="ECO:0007669"/>
    <property type="project" value="TreeGrafter"/>
</dbReference>
<dbReference type="InterPro" id="IPR029058">
    <property type="entry name" value="AB_hydrolase_fold"/>
</dbReference>
<evidence type="ECO:0000256" key="2">
    <source>
        <dbReference type="ARBA" id="ARBA00010701"/>
    </source>
</evidence>
<evidence type="ECO:0000256" key="5">
    <source>
        <dbReference type="RuleBase" id="RU004262"/>
    </source>
</evidence>
<dbReference type="FunFam" id="2.60.60.20:FF:000028">
    <property type="entry name" value="Triacylglycerol lipase, pancreatic"/>
    <property type="match status" value="1"/>
</dbReference>
<dbReference type="AlphaFoldDB" id="A0A7R8UAR5"/>
<dbReference type="GO" id="GO:0016042">
    <property type="term" value="P:lipid catabolic process"/>
    <property type="evidence" value="ECO:0007669"/>
    <property type="project" value="TreeGrafter"/>
</dbReference>
<reference evidence="8 9" key="1">
    <citation type="submission" date="2020-11" db="EMBL/GenBank/DDBJ databases">
        <authorList>
            <person name="Wallbank WR R."/>
            <person name="Pardo Diaz C."/>
            <person name="Kozak K."/>
            <person name="Martin S."/>
            <person name="Jiggins C."/>
            <person name="Moest M."/>
            <person name="Warren A I."/>
            <person name="Generalovic N T."/>
            <person name="Byers J.R.P. K."/>
            <person name="Montejo-Kovacevich G."/>
            <person name="Yen C E."/>
        </authorList>
    </citation>
    <scope>NUCLEOTIDE SEQUENCE [LARGE SCALE GENOMIC DNA]</scope>
</reference>
<keyword evidence="9" id="KW-1185">Reference proteome</keyword>
<keyword evidence="6" id="KW-1133">Transmembrane helix</keyword>
<keyword evidence="6" id="KW-0472">Membrane</keyword>
<dbReference type="EMBL" id="LR899009">
    <property type="protein sequence ID" value="CAD7077286.1"/>
    <property type="molecule type" value="Genomic_DNA"/>
</dbReference>
<dbReference type="OrthoDB" id="199913at2759"/>
<accession>A0A7R8UAR5</accession>
<evidence type="ECO:0000313" key="8">
    <source>
        <dbReference type="EMBL" id="CAD7077286.1"/>
    </source>
</evidence>
<feature type="transmembrane region" description="Helical" evidence="6">
    <location>
        <begin position="21"/>
        <end position="38"/>
    </location>
</feature>
<keyword evidence="3" id="KW-0964">Secreted</keyword>
<evidence type="ECO:0000256" key="4">
    <source>
        <dbReference type="ARBA" id="ARBA00023157"/>
    </source>
</evidence>
<dbReference type="InterPro" id="IPR000734">
    <property type="entry name" value="TAG_lipase"/>
</dbReference>
<comment type="similarity">
    <text evidence="2 5">Belongs to the AB hydrolase superfamily. Lipase family.</text>
</comment>
<dbReference type="Gene3D" id="3.40.50.1820">
    <property type="entry name" value="alpha/beta hydrolase"/>
    <property type="match status" value="1"/>
</dbReference>
<dbReference type="GO" id="GO:0017171">
    <property type="term" value="F:serine hydrolase activity"/>
    <property type="evidence" value="ECO:0007669"/>
    <property type="project" value="TreeGrafter"/>
</dbReference>
<dbReference type="CDD" id="cd00707">
    <property type="entry name" value="Pancreat_lipase_like"/>
    <property type="match status" value="1"/>
</dbReference>
<evidence type="ECO:0000256" key="1">
    <source>
        <dbReference type="ARBA" id="ARBA00004613"/>
    </source>
</evidence>
<dbReference type="InterPro" id="IPR002331">
    <property type="entry name" value="Lipase_panc"/>
</dbReference>
<comment type="subcellular location">
    <subcellularLocation>
        <location evidence="1">Secreted</location>
    </subcellularLocation>
</comment>
<name>A0A7R8UAR5_HERIL</name>
<dbReference type="Proteomes" id="UP000594454">
    <property type="component" value="Chromosome 1"/>
</dbReference>
<keyword evidence="4" id="KW-1015">Disulfide bond</keyword>
<dbReference type="PRINTS" id="PR00823">
    <property type="entry name" value="PANCLIPASE"/>
</dbReference>
<evidence type="ECO:0000259" key="7">
    <source>
        <dbReference type="Pfam" id="PF00151"/>
    </source>
</evidence>
<dbReference type="PANTHER" id="PTHR11610:SF173">
    <property type="entry name" value="LIPASE DOMAIN-CONTAINING PROTEIN-RELATED"/>
    <property type="match status" value="1"/>
</dbReference>
<evidence type="ECO:0000256" key="3">
    <source>
        <dbReference type="ARBA" id="ARBA00022525"/>
    </source>
</evidence>
<dbReference type="Pfam" id="PF00151">
    <property type="entry name" value="Lipase"/>
    <property type="match status" value="1"/>
</dbReference>
<evidence type="ECO:0000313" key="9">
    <source>
        <dbReference type="Proteomes" id="UP000594454"/>
    </source>
</evidence>
<dbReference type="InParanoid" id="A0A7R8UAR5"/>
<feature type="domain" description="Lipase" evidence="7">
    <location>
        <begin position="72"/>
        <end position="388"/>
    </location>
</feature>
<dbReference type="PRINTS" id="PR00821">
    <property type="entry name" value="TAGLIPASE"/>
</dbReference>
<dbReference type="PANTHER" id="PTHR11610">
    <property type="entry name" value="LIPASE"/>
    <property type="match status" value="1"/>
</dbReference>
<dbReference type="GO" id="GO:0004806">
    <property type="term" value="F:triacylglycerol lipase activity"/>
    <property type="evidence" value="ECO:0007669"/>
    <property type="project" value="InterPro"/>
</dbReference>
<protein>
    <recommendedName>
        <fullName evidence="7">Lipase domain-containing protein</fullName>
    </recommendedName>
</protein>
<dbReference type="SUPFAM" id="SSF53474">
    <property type="entry name" value="alpha/beta-Hydrolases"/>
    <property type="match status" value="1"/>
</dbReference>
<proteinExistence type="inferred from homology"/>
<organism evidence="8 9">
    <name type="scientific">Hermetia illucens</name>
    <name type="common">Black soldier fly</name>
    <dbReference type="NCBI Taxonomy" id="343691"/>
    <lineage>
        <taxon>Eukaryota</taxon>
        <taxon>Metazoa</taxon>
        <taxon>Ecdysozoa</taxon>
        <taxon>Arthropoda</taxon>
        <taxon>Hexapoda</taxon>
        <taxon>Insecta</taxon>
        <taxon>Pterygota</taxon>
        <taxon>Neoptera</taxon>
        <taxon>Endopterygota</taxon>
        <taxon>Diptera</taxon>
        <taxon>Brachycera</taxon>
        <taxon>Stratiomyomorpha</taxon>
        <taxon>Stratiomyidae</taxon>
        <taxon>Hermetiinae</taxon>
        <taxon>Hermetia</taxon>
    </lineage>
</organism>
<dbReference type="InterPro" id="IPR013818">
    <property type="entry name" value="Lipase"/>
</dbReference>
<dbReference type="FunFam" id="3.40.50.1820:FF:000033">
    <property type="entry name" value="Pancreatic triacylglycerol lipase"/>
    <property type="match status" value="1"/>
</dbReference>
<keyword evidence="6" id="KW-0812">Transmembrane</keyword>